<comment type="caution">
    <text evidence="2">The sequence shown here is derived from an EMBL/GenBank/DDBJ whole genome shotgun (WGS) entry which is preliminary data.</text>
</comment>
<keyword evidence="2" id="KW-0012">Acyltransferase</keyword>
<dbReference type="PROSITE" id="PS51186">
    <property type="entry name" value="GNAT"/>
    <property type="match status" value="1"/>
</dbReference>
<feature type="domain" description="N-acetyltransferase" evidence="1">
    <location>
        <begin position="19"/>
        <end position="220"/>
    </location>
</feature>
<dbReference type="Pfam" id="PF00583">
    <property type="entry name" value="Acetyltransf_1"/>
    <property type="match status" value="1"/>
</dbReference>
<sequence>MCPYRKTLYVFEGDRPLKAVIRSYTKEDFPGLIRIQQESFPPPFPPELWWSEEQLLSHITNFPEGALCVEINGEPAASVTGLIVDYNPMHGEHTWEEITDAGYIRNHRPDGNTLYIVDIGVRPRYRKLGLGKWLMQSMYEVVVQLGLARLLGGGRLPGYRKVAGTLSPEDYVREVLEGKRKDPVMTFLLRCGRTPLKLAPNYLEDEESLNYAMLMEWRNPFAAWSES</sequence>
<protein>
    <submittedName>
        <fullName evidence="2">GNAT family N-acetyltransferase</fullName>
        <ecNumber evidence="2">2.3.1.-</ecNumber>
    </submittedName>
</protein>
<dbReference type="InterPro" id="IPR016181">
    <property type="entry name" value="Acyl_CoA_acyltransferase"/>
</dbReference>
<dbReference type="InterPro" id="IPR000182">
    <property type="entry name" value="GNAT_dom"/>
</dbReference>
<organism evidence="2 3">
    <name type="scientific">Paenibacillus gyeongsangnamensis</name>
    <dbReference type="NCBI Taxonomy" id="3388067"/>
    <lineage>
        <taxon>Bacteria</taxon>
        <taxon>Bacillati</taxon>
        <taxon>Bacillota</taxon>
        <taxon>Bacilli</taxon>
        <taxon>Bacillales</taxon>
        <taxon>Paenibacillaceae</taxon>
        <taxon>Paenibacillus</taxon>
    </lineage>
</organism>
<dbReference type="CDD" id="cd04301">
    <property type="entry name" value="NAT_SF"/>
    <property type="match status" value="1"/>
</dbReference>
<dbReference type="RefSeq" id="WP_269884462.1">
    <property type="nucleotide sequence ID" value="NZ_JAQAGZ010000020.1"/>
</dbReference>
<evidence type="ECO:0000313" key="2">
    <source>
        <dbReference type="EMBL" id="MCZ8515930.1"/>
    </source>
</evidence>
<proteinExistence type="predicted"/>
<dbReference type="EMBL" id="JAQAGZ010000020">
    <property type="protein sequence ID" value="MCZ8515930.1"/>
    <property type="molecule type" value="Genomic_DNA"/>
</dbReference>
<evidence type="ECO:0000259" key="1">
    <source>
        <dbReference type="PROSITE" id="PS51186"/>
    </source>
</evidence>
<keyword evidence="3" id="KW-1185">Reference proteome</keyword>
<reference evidence="2 3" key="1">
    <citation type="submission" date="2022-12" db="EMBL/GenBank/DDBJ databases">
        <title>Draft genome sequence of Paenibacillus sp. dW9.</title>
        <authorList>
            <person name="Choi E.-W."/>
            <person name="Kim D.-U."/>
        </authorList>
    </citation>
    <scope>NUCLEOTIDE SEQUENCE [LARGE SCALE GENOMIC DNA]</scope>
    <source>
        <strain evidence="3">dW9</strain>
    </source>
</reference>
<evidence type="ECO:0000313" key="3">
    <source>
        <dbReference type="Proteomes" id="UP001527882"/>
    </source>
</evidence>
<name>A0ABT4QGD5_9BACL</name>
<dbReference type="EC" id="2.3.1.-" evidence="2"/>
<dbReference type="SUPFAM" id="SSF55729">
    <property type="entry name" value="Acyl-CoA N-acyltransferases (Nat)"/>
    <property type="match status" value="1"/>
</dbReference>
<gene>
    <name evidence="2" type="ORF">O9H85_26730</name>
</gene>
<dbReference type="Proteomes" id="UP001527882">
    <property type="component" value="Unassembled WGS sequence"/>
</dbReference>
<keyword evidence="2" id="KW-0808">Transferase</keyword>
<dbReference type="GO" id="GO:0016746">
    <property type="term" value="F:acyltransferase activity"/>
    <property type="evidence" value="ECO:0007669"/>
    <property type="project" value="UniProtKB-KW"/>
</dbReference>
<accession>A0ABT4QGD5</accession>
<dbReference type="Gene3D" id="3.40.630.30">
    <property type="match status" value="1"/>
</dbReference>